<gene>
    <name evidence="1" type="ORF">GYMLUDRAFT_59725</name>
</gene>
<accession>A0A0D0CMS8</accession>
<keyword evidence="2" id="KW-1185">Reference proteome</keyword>
<protein>
    <submittedName>
        <fullName evidence="1">Uncharacterized protein</fullName>
    </submittedName>
</protein>
<dbReference type="Proteomes" id="UP000053593">
    <property type="component" value="Unassembled WGS sequence"/>
</dbReference>
<organism evidence="1 2">
    <name type="scientific">Collybiopsis luxurians FD-317 M1</name>
    <dbReference type="NCBI Taxonomy" id="944289"/>
    <lineage>
        <taxon>Eukaryota</taxon>
        <taxon>Fungi</taxon>
        <taxon>Dikarya</taxon>
        <taxon>Basidiomycota</taxon>
        <taxon>Agaricomycotina</taxon>
        <taxon>Agaricomycetes</taxon>
        <taxon>Agaricomycetidae</taxon>
        <taxon>Agaricales</taxon>
        <taxon>Marasmiineae</taxon>
        <taxon>Omphalotaceae</taxon>
        <taxon>Collybiopsis</taxon>
        <taxon>Collybiopsis luxurians</taxon>
    </lineage>
</organism>
<dbReference type="OrthoDB" id="2803597at2759"/>
<evidence type="ECO:0000313" key="1">
    <source>
        <dbReference type="EMBL" id="KIK59957.1"/>
    </source>
</evidence>
<sequence>MEEEFPSSRTRMKKPKAYERGVVENKLQRVLEAERDHWFLEKWGPNAMLLPQAFWPDDVMDLIVDWAHNGKLNTTENFTKLITWAYAEELCSSLLAIIQANYCLPLAVPLSSPFTVTSIHPLLNSPGPSIVAPPKARKNAMGHCSRCQTEGHCSTWHVLL</sequence>
<dbReference type="AlphaFoldDB" id="A0A0D0CMS8"/>
<dbReference type="EMBL" id="KN834777">
    <property type="protein sequence ID" value="KIK59957.1"/>
    <property type="molecule type" value="Genomic_DNA"/>
</dbReference>
<name>A0A0D0CMS8_9AGAR</name>
<reference evidence="1 2" key="1">
    <citation type="submission" date="2014-04" db="EMBL/GenBank/DDBJ databases">
        <title>Evolutionary Origins and Diversification of the Mycorrhizal Mutualists.</title>
        <authorList>
            <consortium name="DOE Joint Genome Institute"/>
            <consortium name="Mycorrhizal Genomics Consortium"/>
            <person name="Kohler A."/>
            <person name="Kuo A."/>
            <person name="Nagy L.G."/>
            <person name="Floudas D."/>
            <person name="Copeland A."/>
            <person name="Barry K.W."/>
            <person name="Cichocki N."/>
            <person name="Veneault-Fourrey C."/>
            <person name="LaButti K."/>
            <person name="Lindquist E.A."/>
            <person name="Lipzen A."/>
            <person name="Lundell T."/>
            <person name="Morin E."/>
            <person name="Murat C."/>
            <person name="Riley R."/>
            <person name="Ohm R."/>
            <person name="Sun H."/>
            <person name="Tunlid A."/>
            <person name="Henrissat B."/>
            <person name="Grigoriev I.V."/>
            <person name="Hibbett D.S."/>
            <person name="Martin F."/>
        </authorList>
    </citation>
    <scope>NUCLEOTIDE SEQUENCE [LARGE SCALE GENOMIC DNA]</scope>
    <source>
        <strain evidence="1 2">FD-317 M1</strain>
    </source>
</reference>
<dbReference type="HOGENOM" id="CLU_1652340_0_0_1"/>
<evidence type="ECO:0000313" key="2">
    <source>
        <dbReference type="Proteomes" id="UP000053593"/>
    </source>
</evidence>
<proteinExistence type="predicted"/>